<proteinExistence type="predicted"/>
<evidence type="ECO:0000256" key="1">
    <source>
        <dbReference type="SAM" id="MobiDB-lite"/>
    </source>
</evidence>
<evidence type="ECO:0000313" key="2">
    <source>
        <dbReference type="EMBL" id="KAF0683478.1"/>
    </source>
</evidence>
<reference evidence="3 4" key="1">
    <citation type="submission" date="2019-03" db="EMBL/GenBank/DDBJ databases">
        <authorList>
            <person name="Gaulin E."/>
            <person name="Dumas B."/>
        </authorList>
    </citation>
    <scope>NUCLEOTIDE SEQUENCE [LARGE SCALE GENOMIC DNA]</scope>
    <source>
        <strain evidence="3">CBS 568.67</strain>
    </source>
</reference>
<organism evidence="3 4">
    <name type="scientific">Aphanomyces stellatus</name>
    <dbReference type="NCBI Taxonomy" id="120398"/>
    <lineage>
        <taxon>Eukaryota</taxon>
        <taxon>Sar</taxon>
        <taxon>Stramenopiles</taxon>
        <taxon>Oomycota</taxon>
        <taxon>Saprolegniomycetes</taxon>
        <taxon>Saprolegniales</taxon>
        <taxon>Verrucalvaceae</taxon>
        <taxon>Aphanomyces</taxon>
    </lineage>
</organism>
<evidence type="ECO:0000313" key="4">
    <source>
        <dbReference type="Proteomes" id="UP000332933"/>
    </source>
</evidence>
<name>A0A485LUT6_9STRA</name>
<protein>
    <submittedName>
        <fullName evidence="3">Aste57867_24470 protein</fullName>
    </submittedName>
</protein>
<dbReference type="EMBL" id="VJMH01007402">
    <property type="protein sequence ID" value="KAF0683478.1"/>
    <property type="molecule type" value="Genomic_DNA"/>
</dbReference>
<evidence type="ECO:0000313" key="3">
    <source>
        <dbReference type="EMBL" id="VFU01109.1"/>
    </source>
</evidence>
<dbReference type="InterPro" id="IPR008942">
    <property type="entry name" value="ENTH_VHS"/>
</dbReference>
<accession>A0A485LUT6</accession>
<dbReference type="Gene3D" id="1.25.40.90">
    <property type="match status" value="1"/>
</dbReference>
<dbReference type="Proteomes" id="UP000332933">
    <property type="component" value="Unassembled WGS sequence"/>
</dbReference>
<reference evidence="2" key="2">
    <citation type="submission" date="2019-06" db="EMBL/GenBank/DDBJ databases">
        <title>Genomics analysis of Aphanomyces spp. identifies a new class of oomycete effector associated with host adaptation.</title>
        <authorList>
            <person name="Gaulin E."/>
        </authorList>
    </citation>
    <scope>NUCLEOTIDE SEQUENCE</scope>
    <source>
        <strain evidence="2">CBS 578.67</strain>
    </source>
</reference>
<gene>
    <name evidence="3" type="primary">Aste57867_24470</name>
    <name evidence="2" type="ORF">As57867_024393</name>
    <name evidence="3" type="ORF">ASTE57867_24470</name>
</gene>
<dbReference type="OrthoDB" id="153269at2759"/>
<dbReference type="EMBL" id="CAADRA010007428">
    <property type="protein sequence ID" value="VFU01109.1"/>
    <property type="molecule type" value="Genomic_DNA"/>
</dbReference>
<dbReference type="AlphaFoldDB" id="A0A485LUT6"/>
<sequence>MDLWRVELKFQGMCCNLVGKLPVEKRHYLKDFPTKLSVSMKAKYSAIPATSFFCKFASKDAAELIEYLKRKGMATCVTFPYYKYIFTLYLVVPSDLPQLKCLQRLKKTGANVESLCRDDDGVVIGVLNREINKAAEERIVQKQMQLKEAAMSARKLSTTMGDPLLEFDILLERLPTTKSAINICAQFMRKQKARYDDMWQRVVDAMESFDADKGRLNVVFLAHEVIRNVRGGTNDDRSNDALKASPLIRAGERIFHRLVDVLDTKYKDSTTVKEILALWTKWDVRFDGTEIEHPSMIASSADLSTDEIDVGLTDTTASSPSTGEVVVASTATSPEVVDLMRKHAITLGAWEIYLSRANADELYEIDHVLTLNENYATFLPATFDASSNDGGNRRYGADQFLHRYVKKNFKQLIDTHQTSVEPEQMRTSGEVLKEALVCTWEFDGEAQRSIYKSDDAFIDECWRKLEARMPCDNLNAYVMSYLKRCNQHLYSQNPDFVALSALSETGTASETHICAALLKVWPTMTDAAKAKLGEIGPEVARRVARVAVGACADGKPPHISRLILAEASKQDKVSKRRGKWWSPGMRSTIQEAYRRQAKRRPTDDVIEDPNTRPTQKPKTDTSPPPPELTDEELAALKARIPKPPQLKFHKVKTKDIQRIESNINGKLGMAISGIPNSGRGMFNLSEHAWPAFSVVCIFGSRRISEEMHHDGLNKVARCGEVGETFVVVNGEVKEVEKFMEQYGHRLIEYDGLVDAEGSMGGFPNDRVYEYPEEMYWDASGFYNNTILCPGCIVDPSKPESKIVLDQLYLVTWKEVEPLHEFFLAYGTSYYEDDDGSGSNSGESKKKAIKR</sequence>
<keyword evidence="4" id="KW-1185">Reference proteome</keyword>
<feature type="region of interest" description="Disordered" evidence="1">
    <location>
        <begin position="591"/>
        <end position="629"/>
    </location>
</feature>